<evidence type="ECO:0000313" key="1">
    <source>
        <dbReference type="EMBL" id="QIB76171.1"/>
    </source>
</evidence>
<dbReference type="GeneID" id="44081537"/>
<protein>
    <submittedName>
        <fullName evidence="1">Uncharacterized protein</fullName>
    </submittedName>
</protein>
<dbReference type="AlphaFoldDB" id="A0A6C0UP45"/>
<gene>
    <name evidence="1" type="ORF">G3I44_19010</name>
</gene>
<evidence type="ECO:0000313" key="2">
    <source>
        <dbReference type="Proteomes" id="UP000465846"/>
    </source>
</evidence>
<sequence length="49" mass="5599">MDKVLVTRWTPTHRPPLGHDDAVVSGRSRVKTVDSSWTESVAEPTKRRR</sequence>
<proteinExistence type="predicted"/>
<accession>A0A6C0UP45</accession>
<name>A0A6C0UP45_9EURY</name>
<dbReference type="EMBL" id="CP048739">
    <property type="protein sequence ID" value="QIB76171.1"/>
    <property type="molecule type" value="Genomic_DNA"/>
</dbReference>
<dbReference type="Proteomes" id="UP000465846">
    <property type="component" value="Chromosome"/>
</dbReference>
<dbReference type="RefSeq" id="WP_163487854.1">
    <property type="nucleotide sequence ID" value="NZ_CP048739.1"/>
</dbReference>
<organism evidence="1 2">
    <name type="scientific">Halogeometricum borinquense</name>
    <dbReference type="NCBI Taxonomy" id="60847"/>
    <lineage>
        <taxon>Archaea</taxon>
        <taxon>Methanobacteriati</taxon>
        <taxon>Methanobacteriota</taxon>
        <taxon>Stenosarchaea group</taxon>
        <taxon>Halobacteria</taxon>
        <taxon>Halobacteriales</taxon>
        <taxon>Haloferacaceae</taxon>
        <taxon>Halogeometricum</taxon>
    </lineage>
</organism>
<reference evidence="1 2" key="1">
    <citation type="submission" date="2020-02" db="EMBL/GenBank/DDBJ databases">
        <title>Whole genome sequence of Halogeometricum borinquense strain wsp4.</title>
        <authorList>
            <person name="Verma D.K."/>
            <person name="Gopal K."/>
            <person name="Prasad E.S."/>
        </authorList>
    </citation>
    <scope>NUCLEOTIDE SEQUENCE [LARGE SCALE GENOMIC DNA]</scope>
    <source>
        <strain evidence="2">wsp4</strain>
    </source>
</reference>